<dbReference type="Proteomes" id="UP001153678">
    <property type="component" value="Unassembled WGS sequence"/>
</dbReference>
<dbReference type="EMBL" id="CAMKVN010000117">
    <property type="protein sequence ID" value="CAI2163868.1"/>
    <property type="molecule type" value="Genomic_DNA"/>
</dbReference>
<keyword evidence="3" id="KW-1185">Reference proteome</keyword>
<comment type="caution">
    <text evidence="2">The sequence shown here is derived from an EMBL/GenBank/DDBJ whole genome shotgun (WGS) entry which is preliminary data.</text>
</comment>
<dbReference type="OrthoDB" id="2430343at2759"/>
<reference evidence="2" key="1">
    <citation type="submission" date="2022-08" db="EMBL/GenBank/DDBJ databases">
        <authorList>
            <person name="Kallberg Y."/>
            <person name="Tangrot J."/>
            <person name="Rosling A."/>
        </authorList>
    </citation>
    <scope>NUCLEOTIDE SEQUENCE</scope>
    <source>
        <strain evidence="2">Wild A</strain>
    </source>
</reference>
<feature type="region of interest" description="Disordered" evidence="1">
    <location>
        <begin position="210"/>
        <end position="252"/>
    </location>
</feature>
<proteinExistence type="predicted"/>
<organism evidence="2 3">
    <name type="scientific">Funneliformis geosporum</name>
    <dbReference type="NCBI Taxonomy" id="1117311"/>
    <lineage>
        <taxon>Eukaryota</taxon>
        <taxon>Fungi</taxon>
        <taxon>Fungi incertae sedis</taxon>
        <taxon>Mucoromycota</taxon>
        <taxon>Glomeromycotina</taxon>
        <taxon>Glomeromycetes</taxon>
        <taxon>Glomerales</taxon>
        <taxon>Glomeraceae</taxon>
        <taxon>Funneliformis</taxon>
    </lineage>
</organism>
<sequence>MDTQTRKTEKDNNLTISTARQEVINDSNSNIISKQIELENEIIVGSTNTQNEETKEDSYVEDSYVVDDEDLEHIESLDHPDYDDQELLFIHHEDNGDSDHMVSSIHTSDDTESENSLNMRDDSNRMLDSPPDIRTPSSPSLNSEDNISIESIPTGDFSNPSNHDESFERDIPVMPAPGETRAQILAPLDFIDDYGGESRIQLTPILTKAIETDDDPPSPTLPSLHAKTLDNNTNINNDYNDDNRINNSNSSRNHLPHIPEILFRHQQNTGLDFRHRQNSSLGGMALNIFHHQLLLPFFQGFSWGIGMHLYRYMRNGFSLRSFWRSLSGGVRGPSSNRLE</sequence>
<evidence type="ECO:0000313" key="3">
    <source>
        <dbReference type="Proteomes" id="UP001153678"/>
    </source>
</evidence>
<evidence type="ECO:0000256" key="1">
    <source>
        <dbReference type="SAM" id="MobiDB-lite"/>
    </source>
</evidence>
<accession>A0A9W4SBM4</accession>
<evidence type="ECO:0000313" key="2">
    <source>
        <dbReference type="EMBL" id="CAI2163868.1"/>
    </source>
</evidence>
<dbReference type="AlphaFoldDB" id="A0A9W4SBM4"/>
<feature type="region of interest" description="Disordered" evidence="1">
    <location>
        <begin position="95"/>
        <end position="168"/>
    </location>
</feature>
<feature type="compositionally biased region" description="Polar residues" evidence="1">
    <location>
        <begin position="135"/>
        <end position="161"/>
    </location>
</feature>
<name>A0A9W4SBM4_9GLOM</name>
<gene>
    <name evidence="2" type="ORF">FWILDA_LOCUS1283</name>
</gene>
<protein>
    <submittedName>
        <fullName evidence="2">10967_t:CDS:1</fullName>
    </submittedName>
</protein>